<keyword evidence="1 4" id="KW-0732">Signal</keyword>
<proteinExistence type="inferred from homology"/>
<name>A0A8B8F4G5_9HEMI</name>
<gene>
    <name evidence="6" type="primary">LOC112679948</name>
</gene>
<evidence type="ECO:0000256" key="2">
    <source>
        <dbReference type="ARBA" id="ARBA00023108"/>
    </source>
</evidence>
<evidence type="ECO:0000313" key="6">
    <source>
        <dbReference type="RefSeq" id="XP_025405684.1"/>
    </source>
</evidence>
<dbReference type="Pfam" id="PF06585">
    <property type="entry name" value="JHBP"/>
    <property type="match status" value="1"/>
</dbReference>
<dbReference type="AlphaFoldDB" id="A0A8B8F4G5"/>
<protein>
    <submittedName>
        <fullName evidence="6">Circadian clock-controlled protein-like</fullName>
    </submittedName>
</protein>
<dbReference type="GO" id="GO:0007623">
    <property type="term" value="P:circadian rhythm"/>
    <property type="evidence" value="ECO:0007669"/>
    <property type="project" value="UniProtKB-ARBA"/>
</dbReference>
<dbReference type="GeneID" id="112679948"/>
<feature type="chain" id="PRO_5033989499" evidence="4">
    <location>
        <begin position="22"/>
        <end position="258"/>
    </location>
</feature>
<dbReference type="PANTHER" id="PTHR11008">
    <property type="entry name" value="PROTEIN TAKEOUT-LIKE PROTEIN"/>
    <property type="match status" value="1"/>
</dbReference>
<evidence type="ECO:0000256" key="4">
    <source>
        <dbReference type="SAM" id="SignalP"/>
    </source>
</evidence>
<dbReference type="GO" id="GO:0005615">
    <property type="term" value="C:extracellular space"/>
    <property type="evidence" value="ECO:0007669"/>
    <property type="project" value="TreeGrafter"/>
</dbReference>
<dbReference type="InterPro" id="IPR038606">
    <property type="entry name" value="To_sf"/>
</dbReference>
<dbReference type="Proteomes" id="UP000694846">
    <property type="component" value="Unplaced"/>
</dbReference>
<feature type="signal peptide" evidence="4">
    <location>
        <begin position="1"/>
        <end position="21"/>
    </location>
</feature>
<keyword evidence="2" id="KW-0090">Biological rhythms</keyword>
<evidence type="ECO:0000313" key="5">
    <source>
        <dbReference type="Proteomes" id="UP000694846"/>
    </source>
</evidence>
<dbReference type="RefSeq" id="XP_025405684.1">
    <property type="nucleotide sequence ID" value="XM_025549899.1"/>
</dbReference>
<dbReference type="InterPro" id="IPR010562">
    <property type="entry name" value="Haemolymph_juvenile_hormone-bd"/>
</dbReference>
<sequence>MAKSLLIVSALFLAVVASVIAAPAPKKQMSFNLCKKNDPNLDKCLKTSLQAVIPELGEGVPRLRIPAIEPFELPSLEIDHGKGSSKSVSIDLKLKDVKINGLTSMIIDSLKIDVDNYKLNGKIGFSKPLEITGQYTVNGKVLILPITGNGACTLVLNDPVLEVKEVTGTPFQKNGKTFVQIKKMDLRLASVKKLNVKLENLFNGNKQLGDNMNSILNENWEVLLEELQPAFEEAIAAIAQDIVNKALQKTAYTDIFPL</sequence>
<reference evidence="6" key="1">
    <citation type="submission" date="2025-08" db="UniProtKB">
        <authorList>
            <consortium name="RefSeq"/>
        </authorList>
    </citation>
    <scope>IDENTIFICATION</scope>
    <source>
        <tissue evidence="6">Whole body</tissue>
    </source>
</reference>
<dbReference type="SMART" id="SM00700">
    <property type="entry name" value="JHBP"/>
    <property type="match status" value="1"/>
</dbReference>
<accession>A0A8B8F4G5</accession>
<dbReference type="Gene3D" id="3.15.10.30">
    <property type="entry name" value="Haemolymph juvenile hormone binding protein"/>
    <property type="match status" value="1"/>
</dbReference>
<comment type="similarity">
    <text evidence="3">Belongs to the TO family.</text>
</comment>
<dbReference type="FunFam" id="3.15.10.30:FF:000001">
    <property type="entry name" value="Takeout-like protein 1"/>
    <property type="match status" value="1"/>
</dbReference>
<evidence type="ECO:0000256" key="3">
    <source>
        <dbReference type="ARBA" id="ARBA00060902"/>
    </source>
</evidence>
<keyword evidence="5" id="KW-1185">Reference proteome</keyword>
<dbReference type="PANTHER" id="PTHR11008:SF18">
    <property type="entry name" value="BCDNA.GH05536-RELATED"/>
    <property type="match status" value="1"/>
</dbReference>
<organism evidence="5 6">
    <name type="scientific">Sipha flava</name>
    <name type="common">yellow sugarcane aphid</name>
    <dbReference type="NCBI Taxonomy" id="143950"/>
    <lineage>
        <taxon>Eukaryota</taxon>
        <taxon>Metazoa</taxon>
        <taxon>Ecdysozoa</taxon>
        <taxon>Arthropoda</taxon>
        <taxon>Hexapoda</taxon>
        <taxon>Insecta</taxon>
        <taxon>Pterygota</taxon>
        <taxon>Neoptera</taxon>
        <taxon>Paraneoptera</taxon>
        <taxon>Hemiptera</taxon>
        <taxon>Sternorrhyncha</taxon>
        <taxon>Aphidomorpha</taxon>
        <taxon>Aphidoidea</taxon>
        <taxon>Aphididae</taxon>
        <taxon>Sipha</taxon>
    </lineage>
</organism>
<dbReference type="OrthoDB" id="8186595at2759"/>
<evidence type="ECO:0000256" key="1">
    <source>
        <dbReference type="ARBA" id="ARBA00022729"/>
    </source>
</evidence>